<dbReference type="RefSeq" id="WP_338689187.1">
    <property type="nucleotide sequence ID" value="NZ_AP024702.1"/>
</dbReference>
<accession>A0ABM7RBV6</accession>
<keyword evidence="1" id="KW-0732">Signal</keyword>
<reference evidence="2 3" key="1">
    <citation type="submission" date="2021-06" db="EMBL/GenBank/DDBJ databases">
        <title>Complete genome of Haloferula helveola possessing various polysaccharide degrading enzymes.</title>
        <authorList>
            <person name="Takami H."/>
            <person name="Huang C."/>
            <person name="Hamasaki K."/>
        </authorList>
    </citation>
    <scope>NUCLEOTIDE SEQUENCE [LARGE SCALE GENOMIC DNA]</scope>
    <source>
        <strain evidence="2 3">CN-1</strain>
    </source>
</reference>
<organism evidence="2 3">
    <name type="scientific">Haloferula helveola</name>
    <dbReference type="NCBI Taxonomy" id="490095"/>
    <lineage>
        <taxon>Bacteria</taxon>
        <taxon>Pseudomonadati</taxon>
        <taxon>Verrucomicrobiota</taxon>
        <taxon>Verrucomicrobiia</taxon>
        <taxon>Verrucomicrobiales</taxon>
        <taxon>Verrucomicrobiaceae</taxon>
        <taxon>Haloferula</taxon>
    </lineage>
</organism>
<proteinExistence type="predicted"/>
<feature type="chain" id="PRO_5045751365" description="PEP-CTERM protein-sorting domain-containing protein" evidence="1">
    <location>
        <begin position="21"/>
        <end position="211"/>
    </location>
</feature>
<dbReference type="Proteomes" id="UP001374893">
    <property type="component" value="Chromosome"/>
</dbReference>
<name>A0ABM7RBV6_9BACT</name>
<sequence>MKLTLTNAALVLALTGAAHAATISIDSILDLDVTVDPNAANTLSSGSGFTVRVGVYTGPALTTTATFASINSSFTEVGSLNLGTAAVSNYNGYFGTSSAISFTDADGVGGQNIWLWVTDGANINGVYEATGALAGDFQFKADAAIPNSGSIQFGGAAFDDWAIRLGTFTTGGVNAAYGGSYVLNTANPVPEPAVALLGAFGVIGLLRRRRP</sequence>
<gene>
    <name evidence="2" type="ORF">HAHE_10540</name>
</gene>
<keyword evidence="3" id="KW-1185">Reference proteome</keyword>
<evidence type="ECO:0000313" key="2">
    <source>
        <dbReference type="EMBL" id="BCX47146.1"/>
    </source>
</evidence>
<feature type="signal peptide" evidence="1">
    <location>
        <begin position="1"/>
        <end position="20"/>
    </location>
</feature>
<evidence type="ECO:0008006" key="4">
    <source>
        <dbReference type="Google" id="ProtNLM"/>
    </source>
</evidence>
<evidence type="ECO:0000313" key="3">
    <source>
        <dbReference type="Proteomes" id="UP001374893"/>
    </source>
</evidence>
<dbReference type="EMBL" id="AP024702">
    <property type="protein sequence ID" value="BCX47146.1"/>
    <property type="molecule type" value="Genomic_DNA"/>
</dbReference>
<protein>
    <recommendedName>
        <fullName evidence="4">PEP-CTERM protein-sorting domain-containing protein</fullName>
    </recommendedName>
</protein>
<evidence type="ECO:0000256" key="1">
    <source>
        <dbReference type="SAM" id="SignalP"/>
    </source>
</evidence>